<feature type="chain" id="PRO_5026946799" evidence="1">
    <location>
        <begin position="23"/>
        <end position="475"/>
    </location>
</feature>
<keyword evidence="1" id="KW-0732">Signal</keyword>
<reference evidence="2 3" key="1">
    <citation type="journal article" date="2014" name="World J. Microbiol. Biotechnol.">
        <title>Biodiversity and physiological characteristics of Antarctic and Arctic lichens-associated bacteria.</title>
        <authorList>
            <person name="Lee Y.M."/>
            <person name="Kim E.H."/>
            <person name="Lee H.K."/>
            <person name="Hong S.G."/>
        </authorList>
    </citation>
    <scope>NUCLEOTIDE SEQUENCE [LARGE SCALE GENOMIC DNA]</scope>
    <source>
        <strain evidence="2 3">PAMC 26569</strain>
        <plasmid evidence="2">unnamed2</plasmid>
    </source>
</reference>
<protein>
    <submittedName>
        <fullName evidence="2">DUF4331 domain-containing protein</fullName>
    </submittedName>
</protein>
<sequence length="475" mass="50992">MKQLLLAATALTLLASQTAATASSHREAPMIAGMPRLDASDFFFFRSYESGRSSYVTMIADYVPLQDPGGGPNFYDMEHNGFYDVNLDLDGTGRPTYTVRFRFYPVNRNITLPVGGKNVAIALINSGPIAVGDDTAQNVGEIYTISLLTYSNGVAAETMLKDTNGQSMFQKPVDRIGDKSVPNYAAYAATFTHDVVIPGCGTGRVFVGQRKDPFVVNLGETFDLVNYVHPIGEQYNASAQDDLAGKNVTSIVTEVPSSCVTRPGDPVVGAWTTSSLGTTVNGKTTYQQVSRLANPLVNELVIGLKDKNRFNMSLPANDAQFGTYVTNPTVPALIQALYPTLKAPTKFPRNDLVAVFLTGIAGVTAPAHLINAAEEMRLNTSIPITPYGSQNRLGVIGGDKAGYPNGRRPGDDVVDITLRVAMGRLYSLGLYGTPADAPSGLVDLTDGAYTDDTHYLTTFPYVKPPLSDSHQPAHE</sequence>
<keyword evidence="3" id="KW-1185">Reference proteome</keyword>
<gene>
    <name evidence="2" type="ORF">HN018_24475</name>
</gene>
<evidence type="ECO:0000313" key="2">
    <source>
        <dbReference type="EMBL" id="QKE93356.1"/>
    </source>
</evidence>
<organism evidence="2 3">
    <name type="scientific">Lichenicola cladoniae</name>
    <dbReference type="NCBI Taxonomy" id="1484109"/>
    <lineage>
        <taxon>Bacteria</taxon>
        <taxon>Pseudomonadati</taxon>
        <taxon>Pseudomonadota</taxon>
        <taxon>Alphaproteobacteria</taxon>
        <taxon>Acetobacterales</taxon>
        <taxon>Acetobacteraceae</taxon>
        <taxon>Lichenicola</taxon>
    </lineage>
</organism>
<accession>A0A6M8HYM7</accession>
<dbReference type="KEGG" id="lck:HN018_24475"/>
<name>A0A6M8HYM7_9PROT</name>
<dbReference type="InterPro" id="IPR025566">
    <property type="entry name" value="DUF4331"/>
</dbReference>
<feature type="signal peptide" evidence="1">
    <location>
        <begin position="1"/>
        <end position="22"/>
    </location>
</feature>
<evidence type="ECO:0000256" key="1">
    <source>
        <dbReference type="SAM" id="SignalP"/>
    </source>
</evidence>
<dbReference type="EMBL" id="CP053710">
    <property type="protein sequence ID" value="QKE93356.1"/>
    <property type="molecule type" value="Genomic_DNA"/>
</dbReference>
<dbReference type="Proteomes" id="UP000500767">
    <property type="component" value="Plasmid unnamed2"/>
</dbReference>
<geneLocation type="plasmid" evidence="2 3">
    <name>unnamed2</name>
</geneLocation>
<dbReference type="AlphaFoldDB" id="A0A6M8HYM7"/>
<dbReference type="Pfam" id="PF14224">
    <property type="entry name" value="DUF4331"/>
    <property type="match status" value="1"/>
</dbReference>
<keyword evidence="2" id="KW-0614">Plasmid</keyword>
<evidence type="ECO:0000313" key="3">
    <source>
        <dbReference type="Proteomes" id="UP000500767"/>
    </source>
</evidence>
<proteinExistence type="predicted"/>